<dbReference type="EMBL" id="BMJV01000001">
    <property type="protein sequence ID" value="GGG62130.1"/>
    <property type="molecule type" value="Genomic_DNA"/>
</dbReference>
<keyword evidence="11" id="KW-1185">Reference proteome</keyword>
<feature type="transmembrane region" description="Helical" evidence="8">
    <location>
        <begin position="343"/>
        <end position="364"/>
    </location>
</feature>
<evidence type="ECO:0000313" key="10">
    <source>
        <dbReference type="EMBL" id="GGG62130.1"/>
    </source>
</evidence>
<dbReference type="Proteomes" id="UP000617145">
    <property type="component" value="Unassembled WGS sequence"/>
</dbReference>
<feature type="transmembrane region" description="Helical" evidence="8">
    <location>
        <begin position="115"/>
        <end position="137"/>
    </location>
</feature>
<dbReference type="PANTHER" id="PTHR11730:SF6">
    <property type="entry name" value="AMMONIUM TRANSPORTER"/>
    <property type="match status" value="1"/>
</dbReference>
<keyword evidence="6 8" id="KW-0472">Membrane</keyword>
<dbReference type="GO" id="GO:0097272">
    <property type="term" value="P:ammonium homeostasis"/>
    <property type="evidence" value="ECO:0007669"/>
    <property type="project" value="TreeGrafter"/>
</dbReference>
<feature type="transmembrane region" description="Helical" evidence="8">
    <location>
        <begin position="262"/>
        <end position="281"/>
    </location>
</feature>
<reference evidence="10" key="2">
    <citation type="submission" date="2020-09" db="EMBL/GenBank/DDBJ databases">
        <authorList>
            <person name="Sun Q."/>
            <person name="Zhou Y."/>
        </authorList>
    </citation>
    <scope>NUCLEOTIDE SEQUENCE</scope>
    <source>
        <strain evidence="10">CGMCC 1.15762</strain>
    </source>
</reference>
<dbReference type="GO" id="GO:0008519">
    <property type="term" value="F:ammonium channel activity"/>
    <property type="evidence" value="ECO:0007669"/>
    <property type="project" value="InterPro"/>
</dbReference>
<evidence type="ECO:0000259" key="9">
    <source>
        <dbReference type="Pfam" id="PF00909"/>
    </source>
</evidence>
<organism evidence="10 11">
    <name type="scientific">Salipiger pallidus</name>
    <dbReference type="NCBI Taxonomy" id="1775170"/>
    <lineage>
        <taxon>Bacteria</taxon>
        <taxon>Pseudomonadati</taxon>
        <taxon>Pseudomonadota</taxon>
        <taxon>Alphaproteobacteria</taxon>
        <taxon>Rhodobacterales</taxon>
        <taxon>Roseobacteraceae</taxon>
        <taxon>Salipiger</taxon>
    </lineage>
</organism>
<feature type="domain" description="Ammonium transporter AmtB-like" evidence="9">
    <location>
        <begin position="30"/>
        <end position="423"/>
    </location>
</feature>
<keyword evidence="3" id="KW-0813">Transport</keyword>
<keyword evidence="7" id="KW-0924">Ammonia transport</keyword>
<comment type="subcellular location">
    <subcellularLocation>
        <location evidence="1">Membrane</location>
        <topology evidence="1">Multi-pass membrane protein</topology>
    </subcellularLocation>
</comment>
<feature type="transmembrane region" description="Helical" evidence="8">
    <location>
        <begin position="29"/>
        <end position="50"/>
    </location>
</feature>
<accession>A0A8J2ZH03</accession>
<protein>
    <submittedName>
        <fullName evidence="10">Ammonium transporter</fullName>
    </submittedName>
</protein>
<feature type="transmembrane region" description="Helical" evidence="8">
    <location>
        <begin position="62"/>
        <end position="84"/>
    </location>
</feature>
<reference evidence="10" key="1">
    <citation type="journal article" date="2014" name="Int. J. Syst. Evol. Microbiol.">
        <title>Complete genome sequence of Corynebacterium casei LMG S-19264T (=DSM 44701T), isolated from a smear-ripened cheese.</title>
        <authorList>
            <consortium name="US DOE Joint Genome Institute (JGI-PGF)"/>
            <person name="Walter F."/>
            <person name="Albersmeier A."/>
            <person name="Kalinowski J."/>
            <person name="Ruckert C."/>
        </authorList>
    </citation>
    <scope>NUCLEOTIDE SEQUENCE</scope>
    <source>
        <strain evidence="10">CGMCC 1.15762</strain>
    </source>
</reference>
<evidence type="ECO:0000313" key="11">
    <source>
        <dbReference type="Proteomes" id="UP000617145"/>
    </source>
</evidence>
<evidence type="ECO:0000256" key="4">
    <source>
        <dbReference type="ARBA" id="ARBA00022692"/>
    </source>
</evidence>
<evidence type="ECO:0000256" key="2">
    <source>
        <dbReference type="ARBA" id="ARBA00005887"/>
    </source>
</evidence>
<dbReference type="SUPFAM" id="SSF111352">
    <property type="entry name" value="Ammonium transporter"/>
    <property type="match status" value="1"/>
</dbReference>
<evidence type="ECO:0000256" key="3">
    <source>
        <dbReference type="ARBA" id="ARBA00022448"/>
    </source>
</evidence>
<comment type="similarity">
    <text evidence="2">Belongs to the ammonia transporter channel (TC 1.A.11.2) family.</text>
</comment>
<feature type="transmembrane region" description="Helical" evidence="8">
    <location>
        <begin position="376"/>
        <end position="400"/>
    </location>
</feature>
<dbReference type="RefSeq" id="WP_188788546.1">
    <property type="nucleotide sequence ID" value="NZ_BMJV01000001.1"/>
</dbReference>
<evidence type="ECO:0000256" key="7">
    <source>
        <dbReference type="ARBA" id="ARBA00023177"/>
    </source>
</evidence>
<evidence type="ECO:0000256" key="1">
    <source>
        <dbReference type="ARBA" id="ARBA00004141"/>
    </source>
</evidence>
<feature type="transmembrane region" description="Helical" evidence="8">
    <location>
        <begin position="311"/>
        <end position="331"/>
    </location>
</feature>
<evidence type="ECO:0000256" key="8">
    <source>
        <dbReference type="SAM" id="Phobius"/>
    </source>
</evidence>
<keyword evidence="5 8" id="KW-1133">Transmembrane helix</keyword>
<evidence type="ECO:0000256" key="5">
    <source>
        <dbReference type="ARBA" id="ARBA00022989"/>
    </source>
</evidence>
<feature type="transmembrane region" description="Helical" evidence="8">
    <location>
        <begin position="180"/>
        <end position="201"/>
    </location>
</feature>
<evidence type="ECO:0000256" key="6">
    <source>
        <dbReference type="ARBA" id="ARBA00023136"/>
    </source>
</evidence>
<dbReference type="InterPro" id="IPR029020">
    <property type="entry name" value="Ammonium/urea_transptr"/>
</dbReference>
<comment type="caution">
    <text evidence="10">The sequence shown here is derived from an EMBL/GenBank/DDBJ whole genome shotgun (WGS) entry which is preliminary data.</text>
</comment>
<feature type="transmembrane region" description="Helical" evidence="8">
    <location>
        <begin position="288"/>
        <end position="305"/>
    </location>
</feature>
<gene>
    <name evidence="10" type="ORF">GCM10011415_05450</name>
</gene>
<keyword evidence="4 8" id="KW-0812">Transmembrane</keyword>
<name>A0A8J2ZH03_9RHOB</name>
<dbReference type="PANTHER" id="PTHR11730">
    <property type="entry name" value="AMMONIUM TRANSPORTER"/>
    <property type="match status" value="1"/>
</dbReference>
<feature type="transmembrane region" description="Helical" evidence="8">
    <location>
        <begin position="144"/>
        <end position="165"/>
    </location>
</feature>
<dbReference type="InterPro" id="IPR024041">
    <property type="entry name" value="NH4_transpt_AmtB-like_dom"/>
</dbReference>
<sequence>MEQEIAALTERLAALEGASGMSGTINSEIFYWWCTALMIAIHAGFLAYEMGASRVKNVLASGIKNILAFAFMVPTFYFFGWYIYNSFYEGLPPSGAVGLPWEASMGPNLTDNATGIFWAAFTLFAATTASIFSGAVIERIQTAGFLILAILLGSVVWILGGAWGWHPTGWLLTEFGYHDVGAAGVVHMVAGFFALGVLINLGPRVGKFNSDGSANAIFAHNVPFTITGLMLIIVGFFGFLGGCIIYMPGEQWINIYGQPTTLSAFAFNTLMGMAGGIIGAWVKTRDPFWMMSGALIGIFAAASGLDVYYPPVAFVLGTFGGFVVPMVAVQLEKMGIDDAVGAFPVHGIGGMIGVLACGVFAGGYPNIDGYPPVSLWGQLVGATTMGVLGFVPGFLVSFLLNAMGLLRVPDHIQEMGLDIVKVPVSAYPENYTPGPVSVATPSGAAAAPAE</sequence>
<proteinExistence type="inferred from homology"/>
<dbReference type="GO" id="GO:0016020">
    <property type="term" value="C:membrane"/>
    <property type="evidence" value="ECO:0007669"/>
    <property type="project" value="UniProtKB-SubCell"/>
</dbReference>
<feature type="transmembrane region" description="Helical" evidence="8">
    <location>
        <begin position="222"/>
        <end position="247"/>
    </location>
</feature>
<dbReference type="Gene3D" id="1.10.3430.10">
    <property type="entry name" value="Ammonium transporter AmtB like domains"/>
    <property type="match status" value="1"/>
</dbReference>
<dbReference type="Pfam" id="PF00909">
    <property type="entry name" value="Ammonium_transp"/>
    <property type="match status" value="1"/>
</dbReference>
<dbReference type="AlphaFoldDB" id="A0A8J2ZH03"/>